<organism evidence="10 11">
    <name type="scientific">Silvimonas amylolytica</name>
    <dbReference type="NCBI Taxonomy" id="449663"/>
    <lineage>
        <taxon>Bacteria</taxon>
        <taxon>Pseudomonadati</taxon>
        <taxon>Pseudomonadota</taxon>
        <taxon>Betaproteobacteria</taxon>
        <taxon>Neisseriales</taxon>
        <taxon>Chitinibacteraceae</taxon>
        <taxon>Silvimonas</taxon>
    </lineage>
</organism>
<feature type="transmembrane region" description="Helical" evidence="8">
    <location>
        <begin position="32"/>
        <end position="53"/>
    </location>
</feature>
<evidence type="ECO:0000256" key="1">
    <source>
        <dbReference type="ARBA" id="ARBA00004651"/>
    </source>
</evidence>
<feature type="transmembrane region" description="Helical" evidence="8">
    <location>
        <begin position="129"/>
        <end position="145"/>
    </location>
</feature>
<evidence type="ECO:0000256" key="8">
    <source>
        <dbReference type="SAM" id="Phobius"/>
    </source>
</evidence>
<keyword evidence="7 8" id="KW-0472">Membrane</keyword>
<dbReference type="InterPro" id="IPR000620">
    <property type="entry name" value="EamA_dom"/>
</dbReference>
<keyword evidence="5 8" id="KW-0812">Transmembrane</keyword>
<feature type="transmembrane region" description="Helical" evidence="8">
    <location>
        <begin position="272"/>
        <end position="290"/>
    </location>
</feature>
<evidence type="ECO:0000313" key="11">
    <source>
        <dbReference type="Proteomes" id="UP000621859"/>
    </source>
</evidence>
<evidence type="ECO:0000256" key="4">
    <source>
        <dbReference type="ARBA" id="ARBA00022475"/>
    </source>
</evidence>
<dbReference type="InterPro" id="IPR004626">
    <property type="entry name" value="RarD"/>
</dbReference>
<dbReference type="NCBIfam" id="TIGR00688">
    <property type="entry name" value="rarD"/>
    <property type="match status" value="1"/>
</dbReference>
<comment type="similarity">
    <text evidence="2">Belongs to the EamA transporter family.</text>
</comment>
<keyword evidence="4" id="KW-1003">Cell membrane</keyword>
<comment type="subcellular location">
    <subcellularLocation>
        <location evidence="1">Cell membrane</location>
        <topology evidence="1">Multi-pass membrane protein</topology>
    </subcellularLocation>
</comment>
<evidence type="ECO:0000256" key="7">
    <source>
        <dbReference type="ARBA" id="ARBA00023136"/>
    </source>
</evidence>
<reference evidence="11" key="1">
    <citation type="journal article" date="2019" name="Int. J. Syst. Evol. Microbiol.">
        <title>The Global Catalogue of Microorganisms (GCM) 10K type strain sequencing project: providing services to taxonomists for standard genome sequencing and annotation.</title>
        <authorList>
            <consortium name="The Broad Institute Genomics Platform"/>
            <consortium name="The Broad Institute Genome Sequencing Center for Infectious Disease"/>
            <person name="Wu L."/>
            <person name="Ma J."/>
        </authorList>
    </citation>
    <scope>NUCLEOTIDE SEQUENCE [LARGE SCALE GENOMIC DNA]</scope>
    <source>
        <strain evidence="11">CGMCC 1.8860</strain>
    </source>
</reference>
<keyword evidence="11" id="KW-1185">Reference proteome</keyword>
<sequence>MLSGRGVVFSASASIIFATLGWYSTLLRPLDGMAIVAWRIVWTVPAMLVALMLLGQIGRFKALLGRFKREPRLWWVVPLAAFLMFIQQWIFMWAPQAGRLMEVSLGYFLLPLVMVLVGFVFYHERPGRLQWLAVAFAAAGVMHELWLTRAFSWVTLITAVGYPPYLMLRRWIKLDPVAGFLLEVLCIVPFVVWYLLTHADSTQALITKPALWGMLPLLGIMTAAAFALYLAASKLLPMGVLGILGYVEPVLLFFISILFLGEPFTMAGLGTYVPIWIAVLLTCGHSALTLQRQRSTAPPV</sequence>
<evidence type="ECO:0000256" key="3">
    <source>
        <dbReference type="ARBA" id="ARBA00022448"/>
    </source>
</evidence>
<dbReference type="Pfam" id="PF00892">
    <property type="entry name" value="EamA"/>
    <property type="match status" value="1"/>
</dbReference>
<proteinExistence type="inferred from homology"/>
<name>A0ABQ2PMH4_9NEIS</name>
<evidence type="ECO:0000256" key="2">
    <source>
        <dbReference type="ARBA" id="ARBA00007362"/>
    </source>
</evidence>
<evidence type="ECO:0000256" key="6">
    <source>
        <dbReference type="ARBA" id="ARBA00022989"/>
    </source>
</evidence>
<feature type="transmembrane region" description="Helical" evidence="8">
    <location>
        <begin position="104"/>
        <end position="122"/>
    </location>
</feature>
<dbReference type="RefSeq" id="WP_188693320.1">
    <property type="nucleotide sequence ID" value="NZ_BMLY01000003.1"/>
</dbReference>
<dbReference type="EMBL" id="BMLY01000003">
    <property type="protein sequence ID" value="GGP26421.1"/>
    <property type="molecule type" value="Genomic_DNA"/>
</dbReference>
<evidence type="ECO:0000313" key="10">
    <source>
        <dbReference type="EMBL" id="GGP26421.1"/>
    </source>
</evidence>
<dbReference type="Proteomes" id="UP000621859">
    <property type="component" value="Unassembled WGS sequence"/>
</dbReference>
<feature type="transmembrane region" description="Helical" evidence="8">
    <location>
        <begin position="239"/>
        <end position="260"/>
    </location>
</feature>
<keyword evidence="3" id="KW-0813">Transport</keyword>
<feature type="transmembrane region" description="Helical" evidence="8">
    <location>
        <begin position="151"/>
        <end position="168"/>
    </location>
</feature>
<keyword evidence="6 8" id="KW-1133">Transmembrane helix</keyword>
<dbReference type="SUPFAM" id="SSF103481">
    <property type="entry name" value="Multidrug resistance efflux transporter EmrE"/>
    <property type="match status" value="2"/>
</dbReference>
<feature type="transmembrane region" description="Helical" evidence="8">
    <location>
        <begin position="73"/>
        <end position="92"/>
    </location>
</feature>
<feature type="domain" description="EamA" evidence="9">
    <location>
        <begin position="5"/>
        <end position="142"/>
    </location>
</feature>
<feature type="transmembrane region" description="Helical" evidence="8">
    <location>
        <begin position="7"/>
        <end position="26"/>
    </location>
</feature>
<gene>
    <name evidence="10" type="primary">rarD</name>
    <name evidence="10" type="ORF">GCM10010971_22400</name>
</gene>
<comment type="caution">
    <text evidence="10">The sequence shown here is derived from an EMBL/GenBank/DDBJ whole genome shotgun (WGS) entry which is preliminary data.</text>
</comment>
<accession>A0ABQ2PMH4</accession>
<dbReference type="InterPro" id="IPR037185">
    <property type="entry name" value="EmrE-like"/>
</dbReference>
<protein>
    <submittedName>
        <fullName evidence="10">Chloramphenicol-sensitive protein RarD</fullName>
    </submittedName>
</protein>
<evidence type="ECO:0000259" key="9">
    <source>
        <dbReference type="Pfam" id="PF00892"/>
    </source>
</evidence>
<evidence type="ECO:0000256" key="5">
    <source>
        <dbReference type="ARBA" id="ARBA00022692"/>
    </source>
</evidence>
<feature type="transmembrane region" description="Helical" evidence="8">
    <location>
        <begin position="180"/>
        <end position="199"/>
    </location>
</feature>
<feature type="transmembrane region" description="Helical" evidence="8">
    <location>
        <begin position="211"/>
        <end position="232"/>
    </location>
</feature>